<comment type="caution">
    <text evidence="1">The sequence shown here is derived from an EMBL/GenBank/DDBJ whole genome shotgun (WGS) entry which is preliminary data.</text>
</comment>
<gene>
    <name evidence="1" type="ORF">ACED39_20165</name>
</gene>
<protein>
    <recommendedName>
        <fullName evidence="3">DUF4325 domain-containing protein</fullName>
    </recommendedName>
</protein>
<keyword evidence="2" id="KW-1185">Reference proteome</keyword>
<evidence type="ECO:0000313" key="2">
    <source>
        <dbReference type="Proteomes" id="UP001569151"/>
    </source>
</evidence>
<evidence type="ECO:0000313" key="1">
    <source>
        <dbReference type="EMBL" id="MEZ8211087.1"/>
    </source>
</evidence>
<organism evidence="1 2">
    <name type="scientific">Vibrio bivalvicida</name>
    <dbReference type="NCBI Taxonomy" id="1276888"/>
    <lineage>
        <taxon>Bacteria</taxon>
        <taxon>Pseudomonadati</taxon>
        <taxon>Pseudomonadota</taxon>
        <taxon>Gammaproteobacteria</taxon>
        <taxon>Vibrionales</taxon>
        <taxon>Vibrionaceae</taxon>
        <taxon>Vibrio</taxon>
        <taxon>Vibrio oreintalis group</taxon>
    </lineage>
</organism>
<reference evidence="1 2" key="1">
    <citation type="submission" date="2024-06" db="EMBL/GenBank/DDBJ databases">
        <authorList>
            <person name="Steensen K."/>
            <person name="Seneca J."/>
            <person name="Bartlau N."/>
            <person name="Yu A.X."/>
            <person name="Polz M.F."/>
        </authorList>
    </citation>
    <scope>NUCLEOTIDE SEQUENCE [LARGE SCALE GENOMIC DNA]</scope>
    <source>
        <strain evidence="1 2">1F146</strain>
    </source>
</reference>
<dbReference type="EMBL" id="JBGOOS010000042">
    <property type="protein sequence ID" value="MEZ8211087.1"/>
    <property type="molecule type" value="Genomic_DNA"/>
</dbReference>
<accession>A0ABV4MND5</accession>
<name>A0ABV4MND5_9VIBR</name>
<dbReference type="RefSeq" id="WP_371720139.1">
    <property type="nucleotide sequence ID" value="NZ_JBGOOF010000042.1"/>
</dbReference>
<proteinExistence type="predicted"/>
<dbReference type="Proteomes" id="UP001569151">
    <property type="component" value="Unassembled WGS sequence"/>
</dbReference>
<sequence>MKQTVDLRSIAGRVYVGRPRGKSARNYFKIEEYERDGSFPVTVIFPDNAKTLASSFFLGMFGESVRKAGSREEFLKRFKFYASNQIMNEIEVGISEALSASE</sequence>
<evidence type="ECO:0008006" key="3">
    <source>
        <dbReference type="Google" id="ProtNLM"/>
    </source>
</evidence>